<proteinExistence type="predicted"/>
<sequence length="100" mass="11169">MIEVHHNLPVYPLGFKAHSTMIFREVLKLKYLILVERVTPPGLTLLSSFAAMFSTVFAVTVSYIYYPKTSSQLFVLYLVASIIIIIIIIFASLSGLCNVA</sequence>
<dbReference type="Proteomes" id="UP001175226">
    <property type="component" value="Unassembled WGS sequence"/>
</dbReference>
<name>A0AA39JBB5_9AGAR</name>
<dbReference type="EMBL" id="JAUEPT010000048">
    <property type="protein sequence ID" value="KAK0437563.1"/>
    <property type="molecule type" value="Genomic_DNA"/>
</dbReference>
<evidence type="ECO:0000313" key="2">
    <source>
        <dbReference type="EMBL" id="KAK0437563.1"/>
    </source>
</evidence>
<dbReference type="AlphaFoldDB" id="A0AA39JBB5"/>
<gene>
    <name evidence="2" type="ORF">EV421DRAFT_1828240</name>
</gene>
<organism evidence="2 3">
    <name type="scientific">Armillaria borealis</name>
    <dbReference type="NCBI Taxonomy" id="47425"/>
    <lineage>
        <taxon>Eukaryota</taxon>
        <taxon>Fungi</taxon>
        <taxon>Dikarya</taxon>
        <taxon>Basidiomycota</taxon>
        <taxon>Agaricomycotina</taxon>
        <taxon>Agaricomycetes</taxon>
        <taxon>Agaricomycetidae</taxon>
        <taxon>Agaricales</taxon>
        <taxon>Marasmiineae</taxon>
        <taxon>Physalacriaceae</taxon>
        <taxon>Armillaria</taxon>
    </lineage>
</organism>
<feature type="transmembrane region" description="Helical" evidence="1">
    <location>
        <begin position="73"/>
        <end position="93"/>
    </location>
</feature>
<evidence type="ECO:0000256" key="1">
    <source>
        <dbReference type="SAM" id="Phobius"/>
    </source>
</evidence>
<feature type="transmembrane region" description="Helical" evidence="1">
    <location>
        <begin position="45"/>
        <end position="66"/>
    </location>
</feature>
<accession>A0AA39JBB5</accession>
<reference evidence="2" key="1">
    <citation type="submission" date="2023-06" db="EMBL/GenBank/DDBJ databases">
        <authorList>
            <consortium name="Lawrence Berkeley National Laboratory"/>
            <person name="Ahrendt S."/>
            <person name="Sahu N."/>
            <person name="Indic B."/>
            <person name="Wong-Bajracharya J."/>
            <person name="Merenyi Z."/>
            <person name="Ke H.-M."/>
            <person name="Monk M."/>
            <person name="Kocsube S."/>
            <person name="Drula E."/>
            <person name="Lipzen A."/>
            <person name="Balint B."/>
            <person name="Henrissat B."/>
            <person name="Andreopoulos B."/>
            <person name="Martin F.M."/>
            <person name="Harder C.B."/>
            <person name="Rigling D."/>
            <person name="Ford K.L."/>
            <person name="Foster G.D."/>
            <person name="Pangilinan J."/>
            <person name="Papanicolaou A."/>
            <person name="Barry K."/>
            <person name="LaButti K."/>
            <person name="Viragh M."/>
            <person name="Koriabine M."/>
            <person name="Yan M."/>
            <person name="Riley R."/>
            <person name="Champramary S."/>
            <person name="Plett K.L."/>
            <person name="Tsai I.J."/>
            <person name="Slot J."/>
            <person name="Sipos G."/>
            <person name="Plett J."/>
            <person name="Nagy L.G."/>
            <person name="Grigoriev I.V."/>
        </authorList>
    </citation>
    <scope>NUCLEOTIDE SEQUENCE</scope>
    <source>
        <strain evidence="2">FPL87.14</strain>
    </source>
</reference>
<evidence type="ECO:0008006" key="4">
    <source>
        <dbReference type="Google" id="ProtNLM"/>
    </source>
</evidence>
<keyword evidence="1" id="KW-1133">Transmembrane helix</keyword>
<comment type="caution">
    <text evidence="2">The sequence shown here is derived from an EMBL/GenBank/DDBJ whole genome shotgun (WGS) entry which is preliminary data.</text>
</comment>
<keyword evidence="3" id="KW-1185">Reference proteome</keyword>
<keyword evidence="1" id="KW-0812">Transmembrane</keyword>
<evidence type="ECO:0000313" key="3">
    <source>
        <dbReference type="Proteomes" id="UP001175226"/>
    </source>
</evidence>
<protein>
    <recommendedName>
        <fullName evidence="4">Transmembrane protein</fullName>
    </recommendedName>
</protein>
<keyword evidence="1" id="KW-0472">Membrane</keyword>